<protein>
    <recommendedName>
        <fullName evidence="2">C2H2-type domain-containing protein</fullName>
    </recommendedName>
</protein>
<feature type="domain" description="C2H2-type" evidence="2">
    <location>
        <begin position="299"/>
        <end position="319"/>
    </location>
</feature>
<evidence type="ECO:0000259" key="2">
    <source>
        <dbReference type="PROSITE" id="PS00028"/>
    </source>
</evidence>
<sequence>MLASTSPRPAKRPRRSSESGDMLFCPPRKWAVPAPILLRKLDPTMVITKCLEAVANERLLRASDLIDKIITDQFLELNDLQNRNNTNVREAKNFICKHIGPILYQVINQYLESFTQDGDVVSPSENSQSPMQQKRQRNDGGNTPIEVSTTTDSKPERKMPPLFTSQMESLGSLGVTAGEAAPTTIDHPSGAGIGVWLGSADSPYPFRKNYPIQSSPVNGIPVENVQASGKCAWPQPERSKSDARIPDDSISMANSSPVKTKPTITRAQSISGKPTSDQQETRSVVSHTRKRTPRTVRSCTFCGKELPSPSARKEHESIHIYMLCQYKQYQCKQPNCLYRSHRPREILHHMKNRHSWDGRARVAPLEELLIDHGPLSEERMVALRQQYHMERSDGVNLTTANFGFATPSVKTTDRDLQTDRDELASQHNTIISMDYSYTQNTPIQPHMQPHLSSSMFAGLGSTFDDSNSLIMRGELDQSSQADYAMNDFIPFRNSIEQFAPNSFLPQGPQLVGVGAVHAGSSLTNIPSTIDVDEDAQGENDLEWSENLVVNTMKDMKTHSNLARDNCLTRGKRGKLLWAEVFPLLPLQKRLLSINESFGLITPLLSSVLRFAYKYIYLATTRRNEIDILELPSSFDAGVIALPRILPALVAPQLTLHVRLTLSIILLR</sequence>
<dbReference type="GeneID" id="93585352"/>
<feature type="compositionally biased region" description="Basic and acidic residues" evidence="1">
    <location>
        <begin position="237"/>
        <end position="247"/>
    </location>
</feature>
<accession>A0A437ADJ1</accession>
<dbReference type="AlphaFoldDB" id="A0A437ADJ1"/>
<dbReference type="RefSeq" id="XP_067494414.1">
    <property type="nucleotide sequence ID" value="XM_067631916.1"/>
</dbReference>
<proteinExistence type="predicted"/>
<dbReference type="Proteomes" id="UP000283090">
    <property type="component" value="Unassembled WGS sequence"/>
</dbReference>
<comment type="caution">
    <text evidence="3">The sequence shown here is derived from an EMBL/GenBank/DDBJ whole genome shotgun (WGS) entry which is preliminary data.</text>
</comment>
<dbReference type="OrthoDB" id="5283776at2759"/>
<evidence type="ECO:0000256" key="1">
    <source>
        <dbReference type="SAM" id="MobiDB-lite"/>
    </source>
</evidence>
<feature type="compositionally biased region" description="Polar residues" evidence="1">
    <location>
        <begin position="123"/>
        <end position="152"/>
    </location>
</feature>
<dbReference type="SMART" id="SM00355">
    <property type="entry name" value="ZnF_C2H2"/>
    <property type="match status" value="2"/>
</dbReference>
<evidence type="ECO:0000313" key="3">
    <source>
        <dbReference type="EMBL" id="RVD88870.1"/>
    </source>
</evidence>
<feature type="region of interest" description="Disordered" evidence="1">
    <location>
        <begin position="229"/>
        <end position="291"/>
    </location>
</feature>
<feature type="region of interest" description="Disordered" evidence="1">
    <location>
        <begin position="118"/>
        <end position="161"/>
    </location>
</feature>
<dbReference type="InterPro" id="IPR013087">
    <property type="entry name" value="Znf_C2H2_type"/>
</dbReference>
<dbReference type="VEuPathDB" id="FungiDB:DFL_003041"/>
<reference evidence="3 4" key="1">
    <citation type="submission" date="2019-01" db="EMBL/GenBank/DDBJ databases">
        <title>Intercellular communication is required for trap formation in the nematode-trapping fungus Duddingtonia flagrans.</title>
        <authorList>
            <person name="Youssar L."/>
            <person name="Wernet V."/>
            <person name="Hensel N."/>
            <person name="Hildebrandt H.-G."/>
            <person name="Fischer R."/>
        </authorList>
    </citation>
    <scope>NUCLEOTIDE SEQUENCE [LARGE SCALE GENOMIC DNA]</scope>
    <source>
        <strain evidence="3 4">CBS H-5679</strain>
    </source>
</reference>
<feature type="region of interest" description="Disordered" evidence="1">
    <location>
        <begin position="1"/>
        <end position="21"/>
    </location>
</feature>
<feature type="compositionally biased region" description="Polar residues" evidence="1">
    <location>
        <begin position="251"/>
        <end position="286"/>
    </location>
</feature>
<evidence type="ECO:0000313" key="4">
    <source>
        <dbReference type="Proteomes" id="UP000283090"/>
    </source>
</evidence>
<dbReference type="EMBL" id="SAEB01000003">
    <property type="protein sequence ID" value="RVD88870.1"/>
    <property type="molecule type" value="Genomic_DNA"/>
</dbReference>
<organism evidence="3 4">
    <name type="scientific">Arthrobotrys flagrans</name>
    <name type="common">Nematode-trapping fungus</name>
    <name type="synonym">Trichothecium flagrans</name>
    <dbReference type="NCBI Taxonomy" id="97331"/>
    <lineage>
        <taxon>Eukaryota</taxon>
        <taxon>Fungi</taxon>
        <taxon>Dikarya</taxon>
        <taxon>Ascomycota</taxon>
        <taxon>Pezizomycotina</taxon>
        <taxon>Orbiliomycetes</taxon>
        <taxon>Orbiliales</taxon>
        <taxon>Orbiliaceae</taxon>
        <taxon>Arthrobotrys</taxon>
    </lineage>
</organism>
<keyword evidence="4" id="KW-1185">Reference proteome</keyword>
<dbReference type="PROSITE" id="PS00028">
    <property type="entry name" value="ZINC_FINGER_C2H2_1"/>
    <property type="match status" value="1"/>
</dbReference>
<name>A0A437ADJ1_ARTFL</name>
<gene>
    <name evidence="3" type="ORF">DFL_003041</name>
</gene>